<protein>
    <submittedName>
        <fullName evidence="2">STAS domain-containing protein</fullName>
    </submittedName>
</protein>
<dbReference type="InterPro" id="IPR002645">
    <property type="entry name" value="STAS_dom"/>
</dbReference>
<evidence type="ECO:0000313" key="2">
    <source>
        <dbReference type="EMBL" id="MFC7217997.1"/>
    </source>
</evidence>
<accession>A0ABW2GDZ1</accession>
<feature type="domain" description="STAS" evidence="1">
    <location>
        <begin position="15"/>
        <end position="118"/>
    </location>
</feature>
<dbReference type="Proteomes" id="UP001596413">
    <property type="component" value="Unassembled WGS sequence"/>
</dbReference>
<sequence length="124" mass="13711">MNTHTSTSSEALYRVVEAEGELDILTAPSFGARLRGDEDDEGDGGPARWRLIADLSRVSFMDSSPLYELCAVGHRNDLRGGWTRVVYAHAGIALLFRAADLARTFPRYASVDDARQDRRSSAHE</sequence>
<dbReference type="InterPro" id="IPR036513">
    <property type="entry name" value="STAS_dom_sf"/>
</dbReference>
<keyword evidence="3" id="KW-1185">Reference proteome</keyword>
<dbReference type="EMBL" id="JBHSZO010000008">
    <property type="protein sequence ID" value="MFC7217997.1"/>
    <property type="molecule type" value="Genomic_DNA"/>
</dbReference>
<organism evidence="2 3">
    <name type="scientific">Streptomyces polyrhachis</name>
    <dbReference type="NCBI Taxonomy" id="1282885"/>
    <lineage>
        <taxon>Bacteria</taxon>
        <taxon>Bacillati</taxon>
        <taxon>Actinomycetota</taxon>
        <taxon>Actinomycetes</taxon>
        <taxon>Kitasatosporales</taxon>
        <taxon>Streptomycetaceae</taxon>
        <taxon>Streptomyces</taxon>
    </lineage>
</organism>
<evidence type="ECO:0000259" key="1">
    <source>
        <dbReference type="PROSITE" id="PS50801"/>
    </source>
</evidence>
<dbReference type="PROSITE" id="PS50801">
    <property type="entry name" value="STAS"/>
    <property type="match status" value="1"/>
</dbReference>
<dbReference type="Pfam" id="PF01740">
    <property type="entry name" value="STAS"/>
    <property type="match status" value="1"/>
</dbReference>
<dbReference type="Gene3D" id="3.30.750.24">
    <property type="entry name" value="STAS domain"/>
    <property type="match status" value="1"/>
</dbReference>
<proteinExistence type="predicted"/>
<evidence type="ECO:0000313" key="3">
    <source>
        <dbReference type="Proteomes" id="UP001596413"/>
    </source>
</evidence>
<dbReference type="CDD" id="cd07043">
    <property type="entry name" value="STAS_anti-anti-sigma_factors"/>
    <property type="match status" value="1"/>
</dbReference>
<dbReference type="SUPFAM" id="SSF52091">
    <property type="entry name" value="SpoIIaa-like"/>
    <property type="match status" value="1"/>
</dbReference>
<reference evidence="3" key="1">
    <citation type="journal article" date="2019" name="Int. J. Syst. Evol. Microbiol.">
        <title>The Global Catalogue of Microorganisms (GCM) 10K type strain sequencing project: providing services to taxonomists for standard genome sequencing and annotation.</title>
        <authorList>
            <consortium name="The Broad Institute Genomics Platform"/>
            <consortium name="The Broad Institute Genome Sequencing Center for Infectious Disease"/>
            <person name="Wu L."/>
            <person name="Ma J."/>
        </authorList>
    </citation>
    <scope>NUCLEOTIDE SEQUENCE [LARGE SCALE GENOMIC DNA]</scope>
    <source>
        <strain evidence="3">CGMCC 1.13681</strain>
    </source>
</reference>
<comment type="caution">
    <text evidence="2">The sequence shown here is derived from an EMBL/GenBank/DDBJ whole genome shotgun (WGS) entry which is preliminary data.</text>
</comment>
<name>A0ABW2GDZ1_9ACTN</name>
<dbReference type="RefSeq" id="WP_386413251.1">
    <property type="nucleotide sequence ID" value="NZ_JBHSZO010000008.1"/>
</dbReference>
<gene>
    <name evidence="2" type="ORF">ACFQLX_07430</name>
</gene>